<feature type="compositionally biased region" description="Low complexity" evidence="1">
    <location>
        <begin position="287"/>
        <end position="309"/>
    </location>
</feature>
<evidence type="ECO:0000313" key="2">
    <source>
        <dbReference type="Proteomes" id="UP000025227"/>
    </source>
</evidence>
<keyword evidence="2" id="KW-1185">Reference proteome</keyword>
<sequence>MSEFHSALAELEQDERLSPIVKAVRKLDDKIESLLNIVTSANRRFDGIEAALQLLMDRTAPRSQCVFCATAENTDAHTSARCPKFPDPVSKAIRASQAECKFTEKIARANEMIYVLEARLTESRNKLQKLAQKLGINPKRSEIAQRNGAKEDETKNQSTEDPEIEGDPAWLPEDMSDKLDNVQFDAEDAICRTLKPSQLKMPRFYGDEEDFPEYWAVFRTLVHDNKVLSTVEKMLPLHLLAARAIFVGTFAAFMAVSKARYTEMADDEGINEQPDEVPMEPDDTPEINEQPQQQPQEAPQVQQLQQGEPRLNNDHEEIPLIHRKIQRILGRTDDSAQ</sequence>
<accession>A0A7I4Y422</accession>
<feature type="region of interest" description="Disordered" evidence="1">
    <location>
        <begin position="265"/>
        <end position="319"/>
    </location>
</feature>
<dbReference type="OrthoDB" id="5984724at2759"/>
<dbReference type="WBParaSite" id="HCON_00046340-00001">
    <property type="protein sequence ID" value="HCON_00046340-00001"/>
    <property type="gene ID" value="HCON_00046340"/>
</dbReference>
<dbReference type="AlphaFoldDB" id="A0A7I4Y422"/>
<feature type="compositionally biased region" description="Acidic residues" evidence="1">
    <location>
        <begin position="265"/>
        <end position="286"/>
    </location>
</feature>
<proteinExistence type="predicted"/>
<evidence type="ECO:0000313" key="3">
    <source>
        <dbReference type="WBParaSite" id="HCON_00046340-00001"/>
    </source>
</evidence>
<organism evidence="2 3">
    <name type="scientific">Haemonchus contortus</name>
    <name type="common">Barber pole worm</name>
    <dbReference type="NCBI Taxonomy" id="6289"/>
    <lineage>
        <taxon>Eukaryota</taxon>
        <taxon>Metazoa</taxon>
        <taxon>Ecdysozoa</taxon>
        <taxon>Nematoda</taxon>
        <taxon>Chromadorea</taxon>
        <taxon>Rhabditida</taxon>
        <taxon>Rhabditina</taxon>
        <taxon>Rhabditomorpha</taxon>
        <taxon>Strongyloidea</taxon>
        <taxon>Trichostrongylidae</taxon>
        <taxon>Haemonchus</taxon>
    </lineage>
</organism>
<feature type="compositionally biased region" description="Basic and acidic residues" evidence="1">
    <location>
        <begin position="139"/>
        <end position="155"/>
    </location>
</feature>
<feature type="region of interest" description="Disordered" evidence="1">
    <location>
        <begin position="138"/>
        <end position="172"/>
    </location>
</feature>
<evidence type="ECO:0000256" key="1">
    <source>
        <dbReference type="SAM" id="MobiDB-lite"/>
    </source>
</evidence>
<name>A0A7I4Y422_HAECO</name>
<dbReference type="Proteomes" id="UP000025227">
    <property type="component" value="Unplaced"/>
</dbReference>
<reference evidence="3" key="1">
    <citation type="submission" date="2020-12" db="UniProtKB">
        <authorList>
            <consortium name="WormBaseParasite"/>
        </authorList>
    </citation>
    <scope>IDENTIFICATION</scope>
    <source>
        <strain evidence="3">MHco3</strain>
    </source>
</reference>
<protein>
    <submittedName>
        <fullName evidence="3">Zinc knuckle CX2CX4HX4C</fullName>
    </submittedName>
</protein>